<dbReference type="AlphaFoldDB" id="S4XUS2"/>
<dbReference type="Proteomes" id="UP000014803">
    <property type="component" value="Chromosome"/>
</dbReference>
<feature type="compositionally biased region" description="Low complexity" evidence="1">
    <location>
        <begin position="1"/>
        <end position="18"/>
    </location>
</feature>
<feature type="region of interest" description="Disordered" evidence="1">
    <location>
        <begin position="1"/>
        <end position="33"/>
    </location>
</feature>
<gene>
    <name evidence="2" type="ORF">SCE1572_14645</name>
</gene>
<dbReference type="KEGG" id="scu:SCE1572_14645"/>
<sequence length="33" mass="3469">MVSRGALRPRAARSLASAETRRSAVANSSVPRS</sequence>
<accession>S4XUS2</accession>
<evidence type="ECO:0000313" key="2">
    <source>
        <dbReference type="EMBL" id="AGP35655.1"/>
    </source>
</evidence>
<protein>
    <submittedName>
        <fullName evidence="2">Uncharacterized protein</fullName>
    </submittedName>
</protein>
<proteinExistence type="predicted"/>
<dbReference type="HOGENOM" id="CLU_3383832_0_0_7"/>
<dbReference type="EMBL" id="CP003969">
    <property type="protein sequence ID" value="AGP35655.1"/>
    <property type="molecule type" value="Genomic_DNA"/>
</dbReference>
<evidence type="ECO:0000256" key="1">
    <source>
        <dbReference type="SAM" id="MobiDB-lite"/>
    </source>
</evidence>
<reference evidence="2 3" key="1">
    <citation type="journal article" date="2013" name="Sci. Rep.">
        <title>Extraordinary expansion of a Sorangium cellulosum genome from an alkaline milieu.</title>
        <authorList>
            <person name="Han K."/>
            <person name="Li Z.F."/>
            <person name="Peng R."/>
            <person name="Zhu L.P."/>
            <person name="Zhou T."/>
            <person name="Wang L.G."/>
            <person name="Li S.G."/>
            <person name="Zhang X.B."/>
            <person name="Hu W."/>
            <person name="Wu Z.H."/>
            <person name="Qin N."/>
            <person name="Li Y.Z."/>
        </authorList>
    </citation>
    <scope>NUCLEOTIDE SEQUENCE [LARGE SCALE GENOMIC DNA]</scope>
    <source>
        <strain evidence="2 3">So0157-2</strain>
    </source>
</reference>
<organism evidence="2 3">
    <name type="scientific">Sorangium cellulosum So0157-2</name>
    <dbReference type="NCBI Taxonomy" id="1254432"/>
    <lineage>
        <taxon>Bacteria</taxon>
        <taxon>Pseudomonadati</taxon>
        <taxon>Myxococcota</taxon>
        <taxon>Polyangia</taxon>
        <taxon>Polyangiales</taxon>
        <taxon>Polyangiaceae</taxon>
        <taxon>Sorangium</taxon>
    </lineage>
</organism>
<evidence type="ECO:0000313" key="3">
    <source>
        <dbReference type="Proteomes" id="UP000014803"/>
    </source>
</evidence>
<name>S4XUS2_SORCE</name>